<protein>
    <submittedName>
        <fullName evidence="1">Uncharacterized protein</fullName>
    </submittedName>
</protein>
<evidence type="ECO:0000313" key="1">
    <source>
        <dbReference type="EMBL" id="KAJ7404026.1"/>
    </source>
</evidence>
<organism evidence="1 2">
    <name type="scientific">Willisornis vidua</name>
    <name type="common">Xingu scale-backed antbird</name>
    <dbReference type="NCBI Taxonomy" id="1566151"/>
    <lineage>
        <taxon>Eukaryota</taxon>
        <taxon>Metazoa</taxon>
        <taxon>Chordata</taxon>
        <taxon>Craniata</taxon>
        <taxon>Vertebrata</taxon>
        <taxon>Euteleostomi</taxon>
        <taxon>Archelosauria</taxon>
        <taxon>Archosauria</taxon>
        <taxon>Dinosauria</taxon>
        <taxon>Saurischia</taxon>
        <taxon>Theropoda</taxon>
        <taxon>Coelurosauria</taxon>
        <taxon>Aves</taxon>
        <taxon>Neognathae</taxon>
        <taxon>Neoaves</taxon>
        <taxon>Telluraves</taxon>
        <taxon>Australaves</taxon>
        <taxon>Passeriformes</taxon>
        <taxon>Thamnophilidae</taxon>
        <taxon>Willisornis</taxon>
    </lineage>
</organism>
<dbReference type="EMBL" id="WHWB01034793">
    <property type="protein sequence ID" value="KAJ7404026.1"/>
    <property type="molecule type" value="Genomic_DNA"/>
</dbReference>
<reference evidence="1" key="1">
    <citation type="submission" date="2019-10" db="EMBL/GenBank/DDBJ databases">
        <authorList>
            <person name="Soares A.E.R."/>
            <person name="Aleixo A."/>
            <person name="Schneider P."/>
            <person name="Miyaki C.Y."/>
            <person name="Schneider M.P."/>
            <person name="Mello C."/>
            <person name="Vasconcelos A.T.R."/>
        </authorList>
    </citation>
    <scope>NUCLEOTIDE SEQUENCE</scope>
    <source>
        <tissue evidence="1">Muscle</tissue>
    </source>
</reference>
<dbReference type="Proteomes" id="UP001145742">
    <property type="component" value="Unassembled WGS sequence"/>
</dbReference>
<accession>A0ABQ9CPY3</accession>
<gene>
    <name evidence="1" type="ORF">WISP_147897</name>
</gene>
<sequence>MCPCGKGGHQPPGLHQADCCQQVRRGDPAPLLSPGETCLEYCSQCWAPQYMRDMDLLERVPQKATDDSGPYEQSLRFRIIQPGEGKPEEDLINDYTYLTGGE</sequence>
<name>A0ABQ9CPY3_9PASS</name>
<evidence type="ECO:0000313" key="2">
    <source>
        <dbReference type="Proteomes" id="UP001145742"/>
    </source>
</evidence>
<proteinExistence type="predicted"/>
<keyword evidence="2" id="KW-1185">Reference proteome</keyword>
<comment type="caution">
    <text evidence="1">The sequence shown here is derived from an EMBL/GenBank/DDBJ whole genome shotgun (WGS) entry which is preliminary data.</text>
</comment>